<dbReference type="CDD" id="cd06193">
    <property type="entry name" value="siderophore_interacting"/>
    <property type="match status" value="1"/>
</dbReference>
<dbReference type="AlphaFoldDB" id="W7IJA6"/>
<dbReference type="SUPFAM" id="SSF63380">
    <property type="entry name" value="Riboflavin synthase domain-like"/>
    <property type="match status" value="1"/>
</dbReference>
<dbReference type="Proteomes" id="UP000019277">
    <property type="component" value="Unassembled WGS sequence"/>
</dbReference>
<comment type="caution">
    <text evidence="2">The sequence shown here is derived from an EMBL/GenBank/DDBJ whole genome shotgun (WGS) entry which is preliminary data.</text>
</comment>
<dbReference type="Gene3D" id="3.40.50.80">
    <property type="entry name" value="Nucleotide-binding domain of ferredoxin-NADP reductase (FNR) module"/>
    <property type="match status" value="1"/>
</dbReference>
<dbReference type="InterPro" id="IPR039261">
    <property type="entry name" value="FNR_nucleotide-bd"/>
</dbReference>
<evidence type="ECO:0000313" key="3">
    <source>
        <dbReference type="Proteomes" id="UP000019277"/>
    </source>
</evidence>
<dbReference type="InterPro" id="IPR017927">
    <property type="entry name" value="FAD-bd_FR_type"/>
</dbReference>
<dbReference type="PANTHER" id="PTHR30157">
    <property type="entry name" value="FERRIC REDUCTASE, NADPH-DEPENDENT"/>
    <property type="match status" value="1"/>
</dbReference>
<reference evidence="2 3" key="1">
    <citation type="journal article" date="2014" name="Genome Announc.">
        <title>Draft Genome Sequence of the Antitrypanosomally Active Sponge-Associated Bacterium Actinokineospora sp. Strain EG49.</title>
        <authorList>
            <person name="Harjes J."/>
            <person name="Ryu T."/>
            <person name="Abdelmohsen U.R."/>
            <person name="Moitinho-Silva L."/>
            <person name="Horn H."/>
            <person name="Ravasi T."/>
            <person name="Hentschel U."/>
        </authorList>
    </citation>
    <scope>NUCLEOTIDE SEQUENCE [LARGE SCALE GENOMIC DNA]</scope>
    <source>
        <strain evidence="2 3">EG49</strain>
    </source>
</reference>
<dbReference type="STRING" id="909613.UO65_3759"/>
<dbReference type="EMBL" id="AYXG01000138">
    <property type="protein sequence ID" value="EWC60940.1"/>
    <property type="molecule type" value="Genomic_DNA"/>
</dbReference>
<dbReference type="InterPro" id="IPR007037">
    <property type="entry name" value="SIP_rossman_dom"/>
</dbReference>
<gene>
    <name evidence="2" type="ORF">UO65_3759</name>
</gene>
<dbReference type="PROSITE" id="PS51384">
    <property type="entry name" value="FAD_FR"/>
    <property type="match status" value="1"/>
</dbReference>
<dbReference type="Gene3D" id="2.40.30.10">
    <property type="entry name" value="Translation factors"/>
    <property type="match status" value="1"/>
</dbReference>
<dbReference type="InterPro" id="IPR039374">
    <property type="entry name" value="SIP_fam"/>
</dbReference>
<feature type="domain" description="FAD-binding FR-type" evidence="1">
    <location>
        <begin position="1"/>
        <end position="130"/>
    </location>
</feature>
<protein>
    <submittedName>
        <fullName evidence="2">Iron-chelator utilization protein</fullName>
    </submittedName>
</protein>
<dbReference type="InterPro" id="IPR013113">
    <property type="entry name" value="SIP_FAD-bd"/>
</dbReference>
<evidence type="ECO:0000259" key="1">
    <source>
        <dbReference type="PROSITE" id="PS51384"/>
    </source>
</evidence>
<dbReference type="PANTHER" id="PTHR30157:SF0">
    <property type="entry name" value="NADPH-DEPENDENT FERRIC-CHELATE REDUCTASE"/>
    <property type="match status" value="1"/>
</dbReference>
<name>W7IJA6_9PSEU</name>
<dbReference type="GO" id="GO:0016491">
    <property type="term" value="F:oxidoreductase activity"/>
    <property type="evidence" value="ECO:0007669"/>
    <property type="project" value="InterPro"/>
</dbReference>
<dbReference type="eggNOG" id="COG2375">
    <property type="taxonomic scope" value="Bacteria"/>
</dbReference>
<evidence type="ECO:0000313" key="2">
    <source>
        <dbReference type="EMBL" id="EWC60940.1"/>
    </source>
</evidence>
<proteinExistence type="predicted"/>
<accession>W7IJA6</accession>
<dbReference type="InterPro" id="IPR017938">
    <property type="entry name" value="Riboflavin_synthase-like_b-brl"/>
</dbReference>
<dbReference type="Pfam" id="PF08021">
    <property type="entry name" value="FAD_binding_9"/>
    <property type="match status" value="1"/>
</dbReference>
<dbReference type="PATRIC" id="fig|909613.9.peg.3760"/>
<keyword evidence="3" id="KW-1185">Reference proteome</keyword>
<dbReference type="Pfam" id="PF04954">
    <property type="entry name" value="SIP"/>
    <property type="match status" value="1"/>
</dbReference>
<sequence>MSFVHVTAVRRLTPHTTRVTFTGDGLDTLTRWPDQQLKLCFPRPGQSEPRIPAEHPADVMRWYQAFMAIPEPERPWMRSYTVRHLRPGAAEFDVDFVLHDTPGPATEWAAGARVGDTLARYGPARQYARSLPRGDDHLFAGDLAALPAIATLLESLPDPATAQVFIEVPDLSDAQDLPRPITWLPRGSTAPADSTLLLEAVRSAKTTPDTVAWIATEATITRTLRRHLVDRGIPKPRIEFTGYWRHTLTQDDAPTAEDLTDARERVARDG</sequence>
<organism evidence="2 3">
    <name type="scientific">Actinokineospora spheciospongiae</name>
    <dbReference type="NCBI Taxonomy" id="909613"/>
    <lineage>
        <taxon>Bacteria</taxon>
        <taxon>Bacillati</taxon>
        <taxon>Actinomycetota</taxon>
        <taxon>Actinomycetes</taxon>
        <taxon>Pseudonocardiales</taxon>
        <taxon>Pseudonocardiaceae</taxon>
        <taxon>Actinokineospora</taxon>
    </lineage>
</organism>